<sequence>MIRLLLILEVEVVKQHLCHQMQRKFIENQYLPILQETNGLDKIVKASSIATKGTMGKFIGMVEKIQKED</sequence>
<comment type="caution">
    <text evidence="1">The sequence shown here is derived from an EMBL/GenBank/DDBJ whole genome shotgun (WGS) entry which is preliminary data.</text>
</comment>
<protein>
    <submittedName>
        <fullName evidence="1">Uncharacterized protein</fullName>
    </submittedName>
</protein>
<accession>A0ABY3P8N5</accession>
<organism evidence="1 2">
    <name type="scientific">Lelliottia nimipressuralis</name>
    <dbReference type="NCBI Taxonomy" id="69220"/>
    <lineage>
        <taxon>Bacteria</taxon>
        <taxon>Pseudomonadati</taxon>
        <taxon>Pseudomonadota</taxon>
        <taxon>Gammaproteobacteria</taxon>
        <taxon>Enterobacterales</taxon>
        <taxon>Enterobacteriaceae</taxon>
        <taxon>Lelliottia</taxon>
    </lineage>
</organism>
<dbReference type="EMBL" id="VTFR01000001">
    <property type="protein sequence ID" value="TYT36116.1"/>
    <property type="molecule type" value="Genomic_DNA"/>
</dbReference>
<keyword evidence="2" id="KW-1185">Reference proteome</keyword>
<name>A0ABY3P8N5_9ENTR</name>
<dbReference type="Proteomes" id="UP000323910">
    <property type="component" value="Unassembled WGS sequence"/>
</dbReference>
<evidence type="ECO:0000313" key="1">
    <source>
        <dbReference type="EMBL" id="TYT36116.1"/>
    </source>
</evidence>
<reference evidence="1 2" key="1">
    <citation type="submission" date="2019-08" db="EMBL/GenBank/DDBJ databases">
        <title>The draft genome of Lelliottia nimipressuralis strain CICC 24156.</title>
        <authorList>
            <person name="Wu W."/>
            <person name="Feng Y."/>
            <person name="Zong Z."/>
        </authorList>
    </citation>
    <scope>NUCLEOTIDE SEQUENCE [LARGE SCALE GENOMIC DNA]</scope>
    <source>
        <strain evidence="1 2">CICC 24156</strain>
    </source>
</reference>
<proteinExistence type="predicted"/>
<gene>
    <name evidence="1" type="ORF">FZO59_01640</name>
</gene>
<evidence type="ECO:0000313" key="2">
    <source>
        <dbReference type="Proteomes" id="UP000323910"/>
    </source>
</evidence>